<proteinExistence type="predicted"/>
<accession>A0A6S7LQ84</accession>
<evidence type="ECO:0000313" key="2">
    <source>
        <dbReference type="Proteomes" id="UP001152795"/>
    </source>
</evidence>
<dbReference type="EMBL" id="CACRXK020026962">
    <property type="protein sequence ID" value="CAB4040562.1"/>
    <property type="molecule type" value="Genomic_DNA"/>
</dbReference>
<feature type="non-terminal residue" evidence="1">
    <location>
        <position position="519"/>
    </location>
</feature>
<sequence length="519" mass="58078">SVVLSINCFGSKQRFIDSLREAYGGGTFLLDPDVTGTIVQLYAHYLKDDFEEKERKHAIFEPTFMGYQGNKYWLLSNKLQVENGKILDPIDHKYMVLNDHLKEFSLEPNRALLEDFAYLNNSIKRFFVLSGGYGQNAAAFHLATAFTVSRIIRNAHNPKDVWKESSVGMIFSQAKCVGKSLSLYLLALGQGVPERVNLMFLSGGNQQLCGTSIKKMQESLASTTGVVMIDDPEISKSFSEFLLQVQGRLMFGSKTEGMSHPKAATLVSSNSPEMARTIGRVLRFNYLPANPDGSNPHDEKQLKDLELFMEDKKGGNGLLLAWAIVYFDLWEQVFEDANEVVEKVLKGLLQNLKLQPRWMKGVSSMIIALTMLRLSCGKTPGICDYVLFTCQEITESEIAGPSAMQKLEKNIVKKIRKQSDPILTWLHPSVTVHDVAGNKVPGIAIITSVVDAFPDVSNSEFKEEQRKQTQNPVSIGVYFNANGDGTLDDMVKRRGTCQRRAYRIPSSALSSYTRHVIEF</sequence>
<dbReference type="AlphaFoldDB" id="A0A6S7LQ84"/>
<gene>
    <name evidence="1" type="ORF">PACLA_8A007215</name>
</gene>
<dbReference type="OrthoDB" id="5988787at2759"/>
<reference evidence="1" key="1">
    <citation type="submission" date="2020-04" db="EMBL/GenBank/DDBJ databases">
        <authorList>
            <person name="Alioto T."/>
            <person name="Alioto T."/>
            <person name="Gomez Garrido J."/>
        </authorList>
    </citation>
    <scope>NUCLEOTIDE SEQUENCE</scope>
    <source>
        <strain evidence="1">A484AB</strain>
    </source>
</reference>
<keyword evidence="2" id="KW-1185">Reference proteome</keyword>
<feature type="non-terminal residue" evidence="1">
    <location>
        <position position="1"/>
    </location>
</feature>
<evidence type="ECO:0000313" key="1">
    <source>
        <dbReference type="EMBL" id="CAB4040562.1"/>
    </source>
</evidence>
<protein>
    <submittedName>
        <fullName evidence="1">Uncharacterized protein</fullName>
    </submittedName>
</protein>
<comment type="caution">
    <text evidence="1">The sequence shown here is derived from an EMBL/GenBank/DDBJ whole genome shotgun (WGS) entry which is preliminary data.</text>
</comment>
<dbReference type="Proteomes" id="UP001152795">
    <property type="component" value="Unassembled WGS sequence"/>
</dbReference>
<organism evidence="1 2">
    <name type="scientific">Paramuricea clavata</name>
    <name type="common">Red gorgonian</name>
    <name type="synonym">Violescent sea-whip</name>
    <dbReference type="NCBI Taxonomy" id="317549"/>
    <lineage>
        <taxon>Eukaryota</taxon>
        <taxon>Metazoa</taxon>
        <taxon>Cnidaria</taxon>
        <taxon>Anthozoa</taxon>
        <taxon>Octocorallia</taxon>
        <taxon>Malacalcyonacea</taxon>
        <taxon>Plexauridae</taxon>
        <taxon>Paramuricea</taxon>
    </lineage>
</organism>
<name>A0A6S7LQ84_PARCT</name>